<organism evidence="1 2">
    <name type="scientific">Flavobacterium segetis</name>
    <dbReference type="NCBI Taxonomy" id="271157"/>
    <lineage>
        <taxon>Bacteria</taxon>
        <taxon>Pseudomonadati</taxon>
        <taxon>Bacteroidota</taxon>
        <taxon>Flavobacteriia</taxon>
        <taxon>Flavobacteriales</taxon>
        <taxon>Flavobacteriaceae</taxon>
        <taxon>Flavobacterium</taxon>
    </lineage>
</organism>
<evidence type="ECO:0008006" key="3">
    <source>
        <dbReference type="Google" id="ProtNLM"/>
    </source>
</evidence>
<dbReference type="SUPFAM" id="SSF53098">
    <property type="entry name" value="Ribonuclease H-like"/>
    <property type="match status" value="1"/>
</dbReference>
<name>A0A1M5I1N5_9FLAO</name>
<accession>A0A1M5I1N5</accession>
<evidence type="ECO:0000313" key="1">
    <source>
        <dbReference type="EMBL" id="SHG21933.1"/>
    </source>
</evidence>
<dbReference type="OrthoDB" id="9815231at2"/>
<dbReference type="InterPro" id="IPR012337">
    <property type="entry name" value="RNaseH-like_sf"/>
</dbReference>
<reference evidence="2" key="1">
    <citation type="submission" date="2016-11" db="EMBL/GenBank/DDBJ databases">
        <authorList>
            <person name="Varghese N."/>
            <person name="Submissions S."/>
        </authorList>
    </citation>
    <scope>NUCLEOTIDE SEQUENCE [LARGE SCALE GENOMIC DNA]</scope>
    <source>
        <strain evidence="2">DSM 19741</strain>
    </source>
</reference>
<proteinExistence type="predicted"/>
<dbReference type="RefSeq" id="WP_159430943.1">
    <property type="nucleotide sequence ID" value="NZ_FQWE01000006.1"/>
</dbReference>
<dbReference type="EMBL" id="FQWE01000006">
    <property type="protein sequence ID" value="SHG21933.1"/>
    <property type="molecule type" value="Genomic_DNA"/>
</dbReference>
<protein>
    <recommendedName>
        <fullName evidence="3">Integrase catalytic domain-containing protein</fullName>
    </recommendedName>
</protein>
<keyword evidence="2" id="KW-1185">Reference proteome</keyword>
<sequence length="50" mass="5903">MSKKYLYLIKGLKITRTNQWWATHITSILTAKGHEYLTAILDLHSRFILN</sequence>
<gene>
    <name evidence="1" type="ORF">SAMN05444396_10659</name>
</gene>
<evidence type="ECO:0000313" key="2">
    <source>
        <dbReference type="Proteomes" id="UP000184036"/>
    </source>
</evidence>
<dbReference type="AlphaFoldDB" id="A0A1M5I1N5"/>
<dbReference type="Proteomes" id="UP000184036">
    <property type="component" value="Unassembled WGS sequence"/>
</dbReference>